<evidence type="ECO:0008006" key="4">
    <source>
        <dbReference type="Google" id="ProtNLM"/>
    </source>
</evidence>
<proteinExistence type="predicted"/>
<feature type="compositionally biased region" description="Basic and acidic residues" evidence="1">
    <location>
        <begin position="9"/>
        <end position="18"/>
    </location>
</feature>
<evidence type="ECO:0000313" key="2">
    <source>
        <dbReference type="EMBL" id="ADO98901.1"/>
    </source>
</evidence>
<dbReference type="GeneID" id="10329402"/>
<dbReference type="OrthoDB" id="27832at10239"/>
<sequence>MAQVTYRGVKYDTNERKQAKPNKSQLTYRGVKFEKELAAA</sequence>
<evidence type="ECO:0000313" key="3">
    <source>
        <dbReference type="Proteomes" id="UP000006532"/>
    </source>
</evidence>
<name>E3SNX0_9CAUD</name>
<dbReference type="InterPro" id="IPR025458">
    <property type="entry name" value="DUF4278"/>
</dbReference>
<evidence type="ECO:0000256" key="1">
    <source>
        <dbReference type="SAM" id="MobiDB-lite"/>
    </source>
</evidence>
<dbReference type="Pfam" id="PF14105">
    <property type="entry name" value="DUF4278"/>
    <property type="match status" value="1"/>
</dbReference>
<protein>
    <recommendedName>
        <fullName evidence="4">DUF4278 domain-containing protein</fullName>
    </recommendedName>
</protein>
<dbReference type="EMBL" id="GU071103">
    <property type="protein sequence ID" value="ADO98901.1"/>
    <property type="molecule type" value="Genomic_DNA"/>
</dbReference>
<reference evidence="2 3" key="1">
    <citation type="journal article" date="2010" name="Environ. Microbiol.">
        <title>Genomic analysis of oceanic cyanobacterial myoviruses compared with T4-like myoviruses from diverse hosts and environments.</title>
        <authorList>
            <person name="Sullivan M.B."/>
            <person name="Huang K.H."/>
            <person name="Ignacio-Espinoza J.C."/>
            <person name="Berlin A.M."/>
            <person name="Kelly L."/>
            <person name="Weigele P.R."/>
            <person name="DeFrancesco A.S."/>
            <person name="Kern S.E."/>
            <person name="Thompson L.R."/>
            <person name="Young S."/>
            <person name="Yandava C."/>
            <person name="Fu R."/>
            <person name="Krastins B."/>
            <person name="Chase M."/>
            <person name="Sarracino D."/>
            <person name="Osburne M.S."/>
            <person name="Henn M.R."/>
            <person name="Chisholm S.W."/>
        </authorList>
    </citation>
    <scope>NUCLEOTIDE SEQUENCE [LARGE SCALE GENOMIC DNA]</scope>
    <source>
        <strain evidence="2">NATL1A-15</strain>
    </source>
</reference>
<feature type="region of interest" description="Disordered" evidence="1">
    <location>
        <begin position="1"/>
        <end position="24"/>
    </location>
</feature>
<organism evidence="2 3">
    <name type="scientific">Prochlorococcus phage P-SSM7</name>
    <dbReference type="NCBI Taxonomy" id="445688"/>
    <lineage>
        <taxon>Viruses</taxon>
        <taxon>Duplodnaviria</taxon>
        <taxon>Heunggongvirae</taxon>
        <taxon>Uroviricota</taxon>
        <taxon>Caudoviricetes</taxon>
        <taxon>Pantevenvirales</taxon>
        <taxon>Kyanoviridae</taxon>
        <taxon>Palaemonvirus</taxon>
        <taxon>Palaemonvirus pssm7</taxon>
    </lineage>
</organism>
<dbReference type="RefSeq" id="YP_004325033.1">
    <property type="nucleotide sequence ID" value="NC_015290.1"/>
</dbReference>
<accession>E3SNX0</accession>
<keyword evidence="3" id="KW-1185">Reference proteome</keyword>
<dbReference type="Proteomes" id="UP000006532">
    <property type="component" value="Segment"/>
</dbReference>
<dbReference type="KEGG" id="vg:10329402"/>
<gene>
    <name evidence="2" type="ORF">PSSM7_206</name>
</gene>